<dbReference type="InterPro" id="IPR009057">
    <property type="entry name" value="Homeodomain-like_sf"/>
</dbReference>
<dbReference type="SMART" id="SM00857">
    <property type="entry name" value="Resolvase"/>
    <property type="match status" value="1"/>
</dbReference>
<evidence type="ECO:0000256" key="5">
    <source>
        <dbReference type="PIRSR" id="PIRSR606118-50"/>
    </source>
</evidence>
<dbReference type="SUPFAM" id="SSF46689">
    <property type="entry name" value="Homeodomain-like"/>
    <property type="match status" value="1"/>
</dbReference>
<evidence type="ECO:0000256" key="1">
    <source>
        <dbReference type="ARBA" id="ARBA00009913"/>
    </source>
</evidence>
<dbReference type="InterPro" id="IPR006119">
    <property type="entry name" value="Resolv_N"/>
</dbReference>
<dbReference type="InterPro" id="IPR050639">
    <property type="entry name" value="SSR_resolvase"/>
</dbReference>
<dbReference type="Proteomes" id="UP000191025">
    <property type="component" value="Unassembled WGS sequence"/>
</dbReference>
<feature type="active site" description="O-(5'-phospho-DNA)-serine intermediate" evidence="5 6">
    <location>
        <position position="13"/>
    </location>
</feature>
<keyword evidence="3" id="KW-0238">DNA-binding</keyword>
<keyword evidence="4" id="KW-0233">DNA recombination</keyword>
<organism evidence="8 9">
    <name type="scientific">Moraxella lacunata</name>
    <dbReference type="NCBI Taxonomy" id="477"/>
    <lineage>
        <taxon>Bacteria</taxon>
        <taxon>Pseudomonadati</taxon>
        <taxon>Pseudomonadota</taxon>
        <taxon>Gammaproteobacteria</taxon>
        <taxon>Moraxellales</taxon>
        <taxon>Moraxellaceae</taxon>
        <taxon>Moraxella</taxon>
    </lineage>
</organism>
<dbReference type="GO" id="GO:0003677">
    <property type="term" value="F:DNA binding"/>
    <property type="evidence" value="ECO:0007669"/>
    <property type="project" value="UniProtKB-KW"/>
</dbReference>
<reference evidence="9" key="1">
    <citation type="submission" date="2017-03" db="EMBL/GenBank/DDBJ databases">
        <title>Draft genome sequence of Moraxella equi CCUG 4950T type strain.</title>
        <authorList>
            <person name="Salva-Serra F."/>
            <person name="Engstrom-Jakobsson H."/>
            <person name="Thorell K."/>
            <person name="Jaen-Luchoro D."/>
            <person name="Gonzales-Siles L."/>
            <person name="Karlsson R."/>
            <person name="Yazdan S."/>
            <person name="Boulund F."/>
            <person name="Johnning A."/>
            <person name="Engstrand L."/>
            <person name="Kristiansson E."/>
            <person name="Moore E."/>
        </authorList>
    </citation>
    <scope>NUCLEOTIDE SEQUENCE [LARGE SCALE GENOMIC DNA]</scope>
    <source>
        <strain evidence="9">CCUG 4441</strain>
    </source>
</reference>
<evidence type="ECO:0000256" key="2">
    <source>
        <dbReference type="ARBA" id="ARBA00022908"/>
    </source>
</evidence>
<dbReference type="PROSITE" id="PS00397">
    <property type="entry name" value="RECOMBINASES_1"/>
    <property type="match status" value="1"/>
</dbReference>
<evidence type="ECO:0000256" key="6">
    <source>
        <dbReference type="PROSITE-ProRule" id="PRU10137"/>
    </source>
</evidence>
<sequence length="203" mass="22943">MQKVQTIGYIRVSTIDQKTDRQLDGVALDRIFTDKMTGATKDRPQLKAMLDYVRYGDTVMVHSLDRLARNFDDLLAIINQLAKKGVTFKSLQENITINGTNTSPIDTLILHIFGAIAQFNRSLIREAQREGIAKAKQKGVYKGRKSVLTDENIAQIEALLAQRNSSVDEYKKISHTDIAKQVGISKSSLYRYLGRRQQTEPKD</sequence>
<comment type="caution">
    <text evidence="8">The sequence shown here is derived from an EMBL/GenBank/DDBJ whole genome shotgun (WGS) entry which is preliminary data.</text>
</comment>
<comment type="similarity">
    <text evidence="1">Belongs to the site-specific recombinase resolvase family.</text>
</comment>
<dbReference type="PROSITE" id="PS00398">
    <property type="entry name" value="RECOMBINASES_2"/>
    <property type="match status" value="1"/>
</dbReference>
<evidence type="ECO:0000313" key="8">
    <source>
        <dbReference type="EMBL" id="OPH36675.1"/>
    </source>
</evidence>
<dbReference type="Gene3D" id="1.10.10.60">
    <property type="entry name" value="Homeodomain-like"/>
    <property type="match status" value="1"/>
</dbReference>
<protein>
    <recommendedName>
        <fullName evidence="7">Resolvase/invertase-type recombinase catalytic domain-containing protein</fullName>
    </recommendedName>
</protein>
<gene>
    <name evidence="8" type="ORF">B5J94_06910</name>
</gene>
<feature type="domain" description="Resolvase/invertase-type recombinase catalytic" evidence="7">
    <location>
        <begin position="5"/>
        <end position="139"/>
    </location>
</feature>
<proteinExistence type="inferred from homology"/>
<dbReference type="InterPro" id="IPR006118">
    <property type="entry name" value="Recombinase_CS"/>
</dbReference>
<dbReference type="GO" id="GO:0015074">
    <property type="term" value="P:DNA integration"/>
    <property type="evidence" value="ECO:0007669"/>
    <property type="project" value="UniProtKB-KW"/>
</dbReference>
<dbReference type="InterPro" id="IPR036162">
    <property type="entry name" value="Resolvase-like_N_sf"/>
</dbReference>
<accession>A0A1V4GVK0</accession>
<keyword evidence="2" id="KW-0229">DNA integration</keyword>
<dbReference type="Pfam" id="PF00239">
    <property type="entry name" value="Resolvase"/>
    <property type="match status" value="1"/>
</dbReference>
<dbReference type="PROSITE" id="PS51736">
    <property type="entry name" value="RECOMBINASES_3"/>
    <property type="match status" value="1"/>
</dbReference>
<dbReference type="Gene3D" id="3.40.50.1390">
    <property type="entry name" value="Resolvase, N-terminal catalytic domain"/>
    <property type="match status" value="1"/>
</dbReference>
<evidence type="ECO:0000256" key="3">
    <source>
        <dbReference type="ARBA" id="ARBA00023125"/>
    </source>
</evidence>
<evidence type="ECO:0000313" key="9">
    <source>
        <dbReference type="Proteomes" id="UP000191025"/>
    </source>
</evidence>
<dbReference type="EMBL" id="MXAN01000047">
    <property type="protein sequence ID" value="OPH36675.1"/>
    <property type="molecule type" value="Genomic_DNA"/>
</dbReference>
<dbReference type="CDD" id="cd00569">
    <property type="entry name" value="HTH_Hin_like"/>
    <property type="match status" value="1"/>
</dbReference>
<dbReference type="GO" id="GO:0000150">
    <property type="term" value="F:DNA strand exchange activity"/>
    <property type="evidence" value="ECO:0007669"/>
    <property type="project" value="InterPro"/>
</dbReference>
<dbReference type="PANTHER" id="PTHR30461:SF26">
    <property type="entry name" value="RESOLVASE HOMOLOG YNEB"/>
    <property type="match status" value="1"/>
</dbReference>
<evidence type="ECO:0000259" key="7">
    <source>
        <dbReference type="PROSITE" id="PS51736"/>
    </source>
</evidence>
<evidence type="ECO:0000256" key="4">
    <source>
        <dbReference type="ARBA" id="ARBA00023172"/>
    </source>
</evidence>
<name>A0A1V4GVK0_MORLA</name>
<dbReference type="CDD" id="cd03768">
    <property type="entry name" value="SR_ResInv"/>
    <property type="match status" value="1"/>
</dbReference>
<dbReference type="AlphaFoldDB" id="A0A1V4GVK0"/>
<dbReference type="PANTHER" id="PTHR30461">
    <property type="entry name" value="DNA-INVERTASE FROM LAMBDOID PROPHAGE"/>
    <property type="match status" value="1"/>
</dbReference>
<dbReference type="Pfam" id="PF02796">
    <property type="entry name" value="HTH_7"/>
    <property type="match status" value="1"/>
</dbReference>
<dbReference type="InterPro" id="IPR006120">
    <property type="entry name" value="Resolvase_HTH_dom"/>
</dbReference>
<dbReference type="SUPFAM" id="SSF53041">
    <property type="entry name" value="Resolvase-like"/>
    <property type="match status" value="1"/>
</dbReference>